<dbReference type="Proteomes" id="UP000076715">
    <property type="component" value="Unassembled WGS sequence"/>
</dbReference>
<dbReference type="EMBL" id="LQRT01000035">
    <property type="protein sequence ID" value="KZS39374.1"/>
    <property type="molecule type" value="Genomic_DNA"/>
</dbReference>
<gene>
    <name evidence="1" type="ORF">AWE51_12595</name>
</gene>
<keyword evidence="2" id="KW-1185">Reference proteome</keyword>
<protein>
    <submittedName>
        <fullName evidence="1">Uncharacterized protein</fullName>
    </submittedName>
</protein>
<proteinExistence type="predicted"/>
<dbReference type="OrthoDB" id="982075at2"/>
<dbReference type="STRING" id="1642818.AWE51_12595"/>
<evidence type="ECO:0000313" key="1">
    <source>
        <dbReference type="EMBL" id="KZS39374.1"/>
    </source>
</evidence>
<comment type="caution">
    <text evidence="1">The sequence shown here is derived from an EMBL/GenBank/DDBJ whole genome shotgun (WGS) entry which is preliminary data.</text>
</comment>
<organism evidence="1 2">
    <name type="scientific">Aquimarina aggregata</name>
    <dbReference type="NCBI Taxonomy" id="1642818"/>
    <lineage>
        <taxon>Bacteria</taxon>
        <taxon>Pseudomonadati</taxon>
        <taxon>Bacteroidota</taxon>
        <taxon>Flavobacteriia</taxon>
        <taxon>Flavobacteriales</taxon>
        <taxon>Flavobacteriaceae</taxon>
        <taxon>Aquimarina</taxon>
    </lineage>
</organism>
<dbReference type="RefSeq" id="WP_066317543.1">
    <property type="nucleotide sequence ID" value="NZ_LQRT01000035.1"/>
</dbReference>
<evidence type="ECO:0000313" key="2">
    <source>
        <dbReference type="Proteomes" id="UP000076715"/>
    </source>
</evidence>
<name>A0A162CMD2_9FLAO</name>
<dbReference type="AlphaFoldDB" id="A0A162CMD2"/>
<sequence length="95" mass="11009">MRAHKHIQAIDKEQIQFLNFPKQEVLDNKMDMHNRCLNLKRAMSLGNLEHEKVKITFVDDNGAKKVETTVWGITEKSVILKQSTIIPLQRIISVN</sequence>
<reference evidence="1 2" key="1">
    <citation type="submission" date="2016-01" db="EMBL/GenBank/DDBJ databases">
        <title>The draft genome sequence of Aquimarina sp. RZW4-3-2.</title>
        <authorList>
            <person name="Wang Y."/>
        </authorList>
    </citation>
    <scope>NUCLEOTIDE SEQUENCE [LARGE SCALE GENOMIC DNA]</scope>
    <source>
        <strain evidence="1 2">RZW4-3-2</strain>
    </source>
</reference>
<accession>A0A162CMD2</accession>